<organism evidence="4">
    <name type="scientific">Angiostrongylus costaricensis</name>
    <name type="common">Nematode worm</name>
    <dbReference type="NCBI Taxonomy" id="334426"/>
    <lineage>
        <taxon>Eukaryota</taxon>
        <taxon>Metazoa</taxon>
        <taxon>Ecdysozoa</taxon>
        <taxon>Nematoda</taxon>
        <taxon>Chromadorea</taxon>
        <taxon>Rhabditida</taxon>
        <taxon>Rhabditina</taxon>
        <taxon>Rhabditomorpha</taxon>
        <taxon>Strongyloidea</taxon>
        <taxon>Metastrongylidae</taxon>
        <taxon>Angiostrongylus</taxon>
    </lineage>
</organism>
<gene>
    <name evidence="2" type="ORF">ACOC_LOCUS4797</name>
</gene>
<keyword evidence="1" id="KW-0472">Membrane</keyword>
<keyword evidence="1" id="KW-0812">Transmembrane</keyword>
<keyword evidence="3" id="KW-1185">Reference proteome</keyword>
<evidence type="ECO:0000313" key="2">
    <source>
        <dbReference type="EMBL" id="VDM56382.1"/>
    </source>
</evidence>
<feature type="transmembrane region" description="Helical" evidence="1">
    <location>
        <begin position="24"/>
        <end position="47"/>
    </location>
</feature>
<dbReference type="AlphaFoldDB" id="A0A0R3PJW1"/>
<dbReference type="PANTHER" id="PTHR11238">
    <property type="entry name" value="PROMININ ISOFORM D-RELATED"/>
    <property type="match status" value="1"/>
</dbReference>
<dbReference type="OrthoDB" id="5818040at2759"/>
<reference evidence="2 3" key="2">
    <citation type="submission" date="2018-11" db="EMBL/GenBank/DDBJ databases">
        <authorList>
            <consortium name="Pathogen Informatics"/>
        </authorList>
    </citation>
    <scope>NUCLEOTIDE SEQUENCE [LARGE SCALE GENOMIC DNA]</scope>
    <source>
        <strain evidence="2 3">Costa Rica</strain>
    </source>
</reference>
<evidence type="ECO:0000313" key="4">
    <source>
        <dbReference type="WBParaSite" id="ACOC_0000479601-mRNA-1"/>
    </source>
</evidence>
<dbReference type="OMA" id="CENDKPL"/>
<keyword evidence="1" id="KW-1133">Transmembrane helix</keyword>
<evidence type="ECO:0000256" key="1">
    <source>
        <dbReference type="SAM" id="Phobius"/>
    </source>
</evidence>
<proteinExistence type="predicted"/>
<reference evidence="4" key="1">
    <citation type="submission" date="2017-02" db="UniProtKB">
        <authorList>
            <consortium name="WormBaseParasite"/>
        </authorList>
    </citation>
    <scope>IDENTIFICATION</scope>
</reference>
<protein>
    <submittedName>
        <fullName evidence="4">Transmembrane protein</fullName>
    </submittedName>
</protein>
<evidence type="ECO:0000313" key="3">
    <source>
        <dbReference type="Proteomes" id="UP000267027"/>
    </source>
</evidence>
<accession>A0A0R3PJW1</accession>
<dbReference type="EMBL" id="UYYA01003831">
    <property type="protein sequence ID" value="VDM56382.1"/>
    <property type="molecule type" value="Genomic_DNA"/>
</dbReference>
<dbReference type="Proteomes" id="UP000267027">
    <property type="component" value="Unassembled WGS sequence"/>
</dbReference>
<name>A0A0R3PJW1_ANGCS</name>
<sequence>MSNKECLERNQSTIEKFSSIPPMLGFYVTIFLVWIMIGLSWLDVIFFTRYLQSIARSTERALSLEYVGGWGMSTICRPLFDDPTFSIYSSLIRTVDLPEEYSVNVSIEQHGIAPLKDKLAATVNSLKQQMTQYMKEPTKIQERLDDYLISSLGFRKDITSTLLSECVSVDSDATRETVQHLESLSGSLEGLSSDIKGLNNSLAVDPTLKNEEVIEKITNLHTRASDLIEMVLINASDQYTHELTANIFPCRSLYDVYEYAGFVLCKTISDPVQGMWAAAGALFTVLASRILR</sequence>
<dbReference type="WBParaSite" id="ACOC_0000479601-mRNA-1">
    <property type="protein sequence ID" value="ACOC_0000479601-mRNA-1"/>
    <property type="gene ID" value="ACOC_0000479601"/>
</dbReference>
<dbReference type="PANTHER" id="PTHR11238:SF9">
    <property type="entry name" value="PROMININ, ISOFORM D"/>
    <property type="match status" value="1"/>
</dbReference>